<keyword evidence="3 5" id="KW-1133">Transmembrane helix</keyword>
<dbReference type="GO" id="GO:0032588">
    <property type="term" value="C:trans-Golgi network membrane"/>
    <property type="evidence" value="ECO:0007669"/>
    <property type="project" value="TreeGrafter"/>
</dbReference>
<keyword evidence="2 5" id="KW-0812">Transmembrane</keyword>
<sequence length="214" mass="24781">MRRYTIVVIDHGEQQEQQAYNWPSCYPILYHNIEAEFTDETTRKLLRRSYFLCKLYVAMLIVHSCADIAIAITAMNVLNILAELIGSAIYLILMPFGDFFGRHLSLYIAFKHNHESSFRYYFIGETIVIIFGLVIVIGFIFSGLRVIHFFKSQLYMYIPGVFIVLFLLIALVLTILHIILTIKVYKIFKSRNFTLFPRRDPNPAITVGGRRIGG</sequence>
<evidence type="ECO:0000256" key="5">
    <source>
        <dbReference type="SAM" id="Phobius"/>
    </source>
</evidence>
<evidence type="ECO:0000256" key="2">
    <source>
        <dbReference type="ARBA" id="ARBA00022692"/>
    </source>
</evidence>
<keyword evidence="4 5" id="KW-0472">Membrane</keyword>
<proteinExistence type="predicted"/>
<dbReference type="PANTHER" id="PTHR10687:SF2">
    <property type="entry name" value="SECRETORY CARRIER-ASSOCIATED MEMBRANE PROTEIN"/>
    <property type="match status" value="1"/>
</dbReference>
<comment type="subcellular location">
    <subcellularLocation>
        <location evidence="1">Membrane</location>
        <topology evidence="1">Multi-pass membrane protein</topology>
    </subcellularLocation>
</comment>
<protein>
    <submittedName>
        <fullName evidence="6">Uncharacterized protein</fullName>
    </submittedName>
</protein>
<dbReference type="Proteomes" id="UP000265703">
    <property type="component" value="Unassembled WGS sequence"/>
</dbReference>
<organism evidence="6 7">
    <name type="scientific">Glomus cerebriforme</name>
    <dbReference type="NCBI Taxonomy" id="658196"/>
    <lineage>
        <taxon>Eukaryota</taxon>
        <taxon>Fungi</taxon>
        <taxon>Fungi incertae sedis</taxon>
        <taxon>Mucoromycota</taxon>
        <taxon>Glomeromycotina</taxon>
        <taxon>Glomeromycetes</taxon>
        <taxon>Glomerales</taxon>
        <taxon>Glomeraceae</taxon>
        <taxon>Glomus</taxon>
    </lineage>
</organism>
<feature type="transmembrane region" description="Helical" evidence="5">
    <location>
        <begin position="80"/>
        <end position="100"/>
    </location>
</feature>
<evidence type="ECO:0000313" key="7">
    <source>
        <dbReference type="Proteomes" id="UP000265703"/>
    </source>
</evidence>
<evidence type="ECO:0000313" key="6">
    <source>
        <dbReference type="EMBL" id="RIA95388.1"/>
    </source>
</evidence>
<dbReference type="AlphaFoldDB" id="A0A397TAX4"/>
<evidence type="ECO:0000256" key="3">
    <source>
        <dbReference type="ARBA" id="ARBA00022989"/>
    </source>
</evidence>
<dbReference type="GO" id="GO:0055038">
    <property type="term" value="C:recycling endosome membrane"/>
    <property type="evidence" value="ECO:0007669"/>
    <property type="project" value="TreeGrafter"/>
</dbReference>
<comment type="caution">
    <text evidence="6">The sequence shown here is derived from an EMBL/GenBank/DDBJ whole genome shotgun (WGS) entry which is preliminary data.</text>
</comment>
<reference evidence="6 7" key="1">
    <citation type="submission" date="2018-06" db="EMBL/GenBank/DDBJ databases">
        <title>Comparative genomics reveals the genomic features of Rhizophagus irregularis, R. cerebriforme, R. diaphanum and Gigaspora rosea, and their symbiotic lifestyle signature.</title>
        <authorList>
            <person name="Morin E."/>
            <person name="San Clemente H."/>
            <person name="Chen E.C.H."/>
            <person name="De La Providencia I."/>
            <person name="Hainaut M."/>
            <person name="Kuo A."/>
            <person name="Kohler A."/>
            <person name="Murat C."/>
            <person name="Tang N."/>
            <person name="Roy S."/>
            <person name="Loubradou J."/>
            <person name="Henrissat B."/>
            <person name="Grigoriev I.V."/>
            <person name="Corradi N."/>
            <person name="Roux C."/>
            <person name="Martin F.M."/>
        </authorList>
    </citation>
    <scope>NUCLEOTIDE SEQUENCE [LARGE SCALE GENOMIC DNA]</scope>
    <source>
        <strain evidence="6 7">DAOM 227022</strain>
    </source>
</reference>
<name>A0A397TAX4_9GLOM</name>
<evidence type="ECO:0000256" key="4">
    <source>
        <dbReference type="ARBA" id="ARBA00023136"/>
    </source>
</evidence>
<keyword evidence="7" id="KW-1185">Reference proteome</keyword>
<evidence type="ECO:0000256" key="1">
    <source>
        <dbReference type="ARBA" id="ARBA00004141"/>
    </source>
</evidence>
<feature type="transmembrane region" description="Helical" evidence="5">
    <location>
        <begin position="120"/>
        <end position="142"/>
    </location>
</feature>
<dbReference type="Pfam" id="PF04144">
    <property type="entry name" value="SCAMP"/>
    <property type="match status" value="1"/>
</dbReference>
<gene>
    <name evidence="6" type="ORF">C1645_757697</name>
</gene>
<dbReference type="InterPro" id="IPR007273">
    <property type="entry name" value="SCAMP"/>
</dbReference>
<dbReference type="GO" id="GO:0015031">
    <property type="term" value="P:protein transport"/>
    <property type="evidence" value="ECO:0007669"/>
    <property type="project" value="InterPro"/>
</dbReference>
<dbReference type="EMBL" id="QKYT01000062">
    <property type="protein sequence ID" value="RIA95388.1"/>
    <property type="molecule type" value="Genomic_DNA"/>
</dbReference>
<feature type="transmembrane region" description="Helical" evidence="5">
    <location>
        <begin position="51"/>
        <end position="74"/>
    </location>
</feature>
<feature type="transmembrane region" description="Helical" evidence="5">
    <location>
        <begin position="154"/>
        <end position="182"/>
    </location>
</feature>
<dbReference type="OrthoDB" id="242866at2759"/>
<accession>A0A397TAX4</accession>
<dbReference type="PANTHER" id="PTHR10687">
    <property type="entry name" value="SECRETORY CARRIER-ASSOCIATED MEMBRANE PROTEIN SCAMP"/>
    <property type="match status" value="1"/>
</dbReference>